<accession>A0A2G6E251</accession>
<name>A0A2G6E251_9BACT</name>
<protein>
    <submittedName>
        <fullName evidence="1">Uncharacterized protein</fullName>
    </submittedName>
</protein>
<dbReference type="AlphaFoldDB" id="A0A2G6E251"/>
<dbReference type="Proteomes" id="UP000229740">
    <property type="component" value="Unassembled WGS sequence"/>
</dbReference>
<comment type="caution">
    <text evidence="1">The sequence shown here is derived from an EMBL/GenBank/DDBJ whole genome shotgun (WGS) entry which is preliminary data.</text>
</comment>
<proteinExistence type="predicted"/>
<sequence length="79" mass="8809">MPEFLFPAFIRFGSVLVKLCSHAFLLAHWQQRAAFLQPVAPIPALPDSGQSQIMRDLSALAPARAAELEFFLTGRLQEQ</sequence>
<gene>
    <name evidence="1" type="ORF">CSB45_13070</name>
</gene>
<evidence type="ECO:0000313" key="2">
    <source>
        <dbReference type="Proteomes" id="UP000229740"/>
    </source>
</evidence>
<reference evidence="1 2" key="1">
    <citation type="submission" date="2017-10" db="EMBL/GenBank/DDBJ databases">
        <title>Novel microbial diversity and functional potential in the marine mammal oral microbiome.</title>
        <authorList>
            <person name="Dudek N.K."/>
            <person name="Sun C.L."/>
            <person name="Burstein D."/>
            <person name="Kantor R.S."/>
            <person name="Aliaga Goltsman D.S."/>
            <person name="Bik E.M."/>
            <person name="Thomas B.C."/>
            <person name="Banfield J.F."/>
            <person name="Relman D.A."/>
        </authorList>
    </citation>
    <scope>NUCLEOTIDE SEQUENCE [LARGE SCALE GENOMIC DNA]</scope>
    <source>
        <strain evidence="1">DOLZORAL124_49_17</strain>
    </source>
</reference>
<dbReference type="EMBL" id="PDPS01000039">
    <property type="protein sequence ID" value="PID56027.1"/>
    <property type="molecule type" value="Genomic_DNA"/>
</dbReference>
<evidence type="ECO:0000313" key="1">
    <source>
        <dbReference type="EMBL" id="PID56027.1"/>
    </source>
</evidence>
<organism evidence="1 2">
    <name type="scientific">candidate division KSB3 bacterium</name>
    <dbReference type="NCBI Taxonomy" id="2044937"/>
    <lineage>
        <taxon>Bacteria</taxon>
        <taxon>candidate division KSB3</taxon>
    </lineage>
</organism>